<name>A0A1Y3KSY2_PSEPU</name>
<dbReference type="Pfam" id="PF02518">
    <property type="entry name" value="HATPase_c"/>
    <property type="match status" value="1"/>
</dbReference>
<evidence type="ECO:0000313" key="2">
    <source>
        <dbReference type="EMBL" id="OUM28795.1"/>
    </source>
</evidence>
<gene>
    <name evidence="2" type="ORF">B8W72_19305</name>
</gene>
<evidence type="ECO:0000313" key="3">
    <source>
        <dbReference type="Proteomes" id="UP000196082"/>
    </source>
</evidence>
<comment type="caution">
    <text evidence="2">The sequence shown here is derived from an EMBL/GenBank/DDBJ whole genome shotgun (WGS) entry which is preliminary data.</text>
</comment>
<proteinExistence type="predicted"/>
<organism evidence="2 3">
    <name type="scientific">Pseudomonas putida</name>
    <name type="common">Arthrobacter siderocapsulatus</name>
    <dbReference type="NCBI Taxonomy" id="303"/>
    <lineage>
        <taxon>Bacteria</taxon>
        <taxon>Pseudomonadati</taxon>
        <taxon>Pseudomonadota</taxon>
        <taxon>Gammaproteobacteria</taxon>
        <taxon>Pseudomonadales</taxon>
        <taxon>Pseudomonadaceae</taxon>
        <taxon>Pseudomonas</taxon>
    </lineage>
</organism>
<dbReference type="AlphaFoldDB" id="A0A1Y3KSY2"/>
<accession>A0A1Y3KSY2</accession>
<evidence type="ECO:0000259" key="1">
    <source>
        <dbReference type="Pfam" id="PF02518"/>
    </source>
</evidence>
<dbReference type="EMBL" id="NFSB01000083">
    <property type="protein sequence ID" value="OUM28795.1"/>
    <property type="molecule type" value="Genomic_DNA"/>
</dbReference>
<protein>
    <submittedName>
        <fullName evidence="2">Anti-sigma regulatory factor</fullName>
    </submittedName>
</protein>
<dbReference type="Gene3D" id="3.30.565.10">
    <property type="entry name" value="Histidine kinase-like ATPase, C-terminal domain"/>
    <property type="match status" value="1"/>
</dbReference>
<sequence>MSIRQSGSQPVRLEQDVVLARQLARKIASDCGMRLVDLTKLVTAVSELARNTVVYGGGGDMDWAVIEDAGRVGLRLVFRDEGPGIADVKLALTDGWTSGGGLGLGLTGARRLVDEFELDTTPGQGTRVTITRWA</sequence>
<feature type="domain" description="Histidine kinase/HSP90-like ATPase" evidence="1">
    <location>
        <begin position="37"/>
        <end position="131"/>
    </location>
</feature>
<dbReference type="InterPro" id="IPR003594">
    <property type="entry name" value="HATPase_dom"/>
</dbReference>
<dbReference type="SUPFAM" id="SSF55874">
    <property type="entry name" value="ATPase domain of HSP90 chaperone/DNA topoisomerase II/histidine kinase"/>
    <property type="match status" value="1"/>
</dbReference>
<dbReference type="InterPro" id="IPR036890">
    <property type="entry name" value="HATPase_C_sf"/>
</dbReference>
<dbReference type="RefSeq" id="WP_086977270.1">
    <property type="nucleotide sequence ID" value="NZ_NFSB01000083.1"/>
</dbReference>
<reference evidence="2 3" key="1">
    <citation type="submission" date="2017-05" db="EMBL/GenBank/DDBJ databases">
        <title>Whole genome sequence of Pseudomonas putida isolate 1312 commercialized as a biostimulant.</title>
        <authorList>
            <person name="Crovadore J."/>
            <person name="Blanc P."/>
            <person name="Chablais R."/>
            <person name="Cochard B."/>
            <person name="Grizard D."/>
            <person name="Lefort F."/>
        </authorList>
    </citation>
    <scope>NUCLEOTIDE SEQUENCE [LARGE SCALE GENOMIC DNA]</scope>
    <source>
        <strain evidence="2 3">1312</strain>
    </source>
</reference>
<dbReference type="Proteomes" id="UP000196082">
    <property type="component" value="Unassembled WGS sequence"/>
</dbReference>
<dbReference type="CDD" id="cd16934">
    <property type="entry name" value="HATPase_RsbT-like"/>
    <property type="match status" value="1"/>
</dbReference>